<dbReference type="InterPro" id="IPR023299">
    <property type="entry name" value="ATPase_P-typ_cyto_dom_N"/>
</dbReference>
<feature type="compositionally biased region" description="Low complexity" evidence="17">
    <location>
        <begin position="1362"/>
        <end position="1380"/>
    </location>
</feature>
<comment type="caution">
    <text evidence="20">The sequence shown here is derived from an EMBL/GenBank/DDBJ whole genome shotgun (WGS) entry which is preliminary data.</text>
</comment>
<feature type="binding site" evidence="15">
    <location>
        <position position="972"/>
    </location>
    <ligand>
        <name>Mg(2+)</name>
        <dbReference type="ChEBI" id="CHEBI:18420"/>
    </ligand>
</feature>
<feature type="compositionally biased region" description="Polar residues" evidence="17">
    <location>
        <begin position="180"/>
        <end position="193"/>
    </location>
</feature>
<feature type="transmembrane region" description="Helical" evidence="16">
    <location>
        <begin position="374"/>
        <end position="395"/>
    </location>
</feature>
<dbReference type="Pfam" id="PF13246">
    <property type="entry name" value="Cation_ATPase"/>
    <property type="match status" value="1"/>
</dbReference>
<organism evidence="20 21">
    <name type="scientific">Cyclocybe aegerita</name>
    <name type="common">Black poplar mushroom</name>
    <name type="synonym">Agrocybe aegerita</name>
    <dbReference type="NCBI Taxonomy" id="1973307"/>
    <lineage>
        <taxon>Eukaryota</taxon>
        <taxon>Fungi</taxon>
        <taxon>Dikarya</taxon>
        <taxon>Basidiomycota</taxon>
        <taxon>Agaricomycotina</taxon>
        <taxon>Agaricomycetes</taxon>
        <taxon>Agaricomycetidae</taxon>
        <taxon>Agaricales</taxon>
        <taxon>Agaricineae</taxon>
        <taxon>Bolbitiaceae</taxon>
        <taxon>Cyclocybe</taxon>
    </lineage>
</organism>
<dbReference type="Gene3D" id="3.40.50.1000">
    <property type="entry name" value="HAD superfamily/HAD-like"/>
    <property type="match status" value="1"/>
</dbReference>
<dbReference type="SUPFAM" id="SSF56784">
    <property type="entry name" value="HAD-like"/>
    <property type="match status" value="1"/>
</dbReference>
<reference evidence="20 21" key="1">
    <citation type="submission" date="2020-01" db="EMBL/GenBank/DDBJ databases">
        <authorList>
            <person name="Gupta K D."/>
        </authorList>
    </citation>
    <scope>NUCLEOTIDE SEQUENCE [LARGE SCALE GENOMIC DNA]</scope>
</reference>
<dbReference type="NCBIfam" id="TIGR01494">
    <property type="entry name" value="ATPase_P-type"/>
    <property type="match status" value="1"/>
</dbReference>
<feature type="binding site" evidence="15">
    <location>
        <position position="492"/>
    </location>
    <ligand>
        <name>Mg(2+)</name>
        <dbReference type="ChEBI" id="CHEBI:18420"/>
    </ligand>
</feature>
<dbReference type="Gene3D" id="2.70.150.10">
    <property type="entry name" value="Calcium-transporting ATPase, cytoplasmic transduction domain A"/>
    <property type="match status" value="1"/>
</dbReference>
<evidence type="ECO:0000259" key="19">
    <source>
        <dbReference type="Pfam" id="PF16212"/>
    </source>
</evidence>
<feature type="binding site" evidence="14">
    <location>
        <position position="680"/>
    </location>
    <ligand>
        <name>ATP</name>
        <dbReference type="ChEBI" id="CHEBI:30616"/>
    </ligand>
</feature>
<dbReference type="SFLD" id="SFLDG00002">
    <property type="entry name" value="C1.7:_P-type_atpase_like"/>
    <property type="match status" value="1"/>
</dbReference>
<feature type="transmembrane region" description="Helical" evidence="16">
    <location>
        <begin position="1028"/>
        <end position="1049"/>
    </location>
</feature>
<dbReference type="GO" id="GO:0045332">
    <property type="term" value="P:phospholipid translocation"/>
    <property type="evidence" value="ECO:0007669"/>
    <property type="project" value="TreeGrafter"/>
</dbReference>
<feature type="domain" description="P-type ATPase C-terminal" evidence="19">
    <location>
        <begin position="998"/>
        <end position="1248"/>
    </location>
</feature>
<feature type="transmembrane region" description="Helical" evidence="16">
    <location>
        <begin position="422"/>
        <end position="442"/>
    </location>
</feature>
<dbReference type="PROSITE" id="PS00154">
    <property type="entry name" value="ATPASE_E1_E2"/>
    <property type="match status" value="1"/>
</dbReference>
<feature type="binding site" evidence="14">
    <location>
        <position position="946"/>
    </location>
    <ligand>
        <name>ATP</name>
        <dbReference type="ChEBI" id="CHEBI:30616"/>
    </ligand>
</feature>
<dbReference type="PANTHER" id="PTHR24092">
    <property type="entry name" value="PROBABLE PHOSPHOLIPID-TRANSPORTING ATPASE"/>
    <property type="match status" value="1"/>
</dbReference>
<feature type="binding site" evidence="14">
    <location>
        <position position="706"/>
    </location>
    <ligand>
        <name>ATP</name>
        <dbReference type="ChEBI" id="CHEBI:30616"/>
    </ligand>
</feature>
<feature type="binding site" evidence="14">
    <location>
        <position position="952"/>
    </location>
    <ligand>
        <name>ATP</name>
        <dbReference type="ChEBI" id="CHEBI:30616"/>
    </ligand>
</feature>
<protein>
    <recommendedName>
        <fullName evidence="16">Phospholipid-transporting ATPase</fullName>
        <ecNumber evidence="16">7.6.2.1</ecNumber>
    </recommendedName>
</protein>
<dbReference type="EMBL" id="CACVBS010000101">
    <property type="protein sequence ID" value="CAA7271006.1"/>
    <property type="molecule type" value="Genomic_DNA"/>
</dbReference>
<evidence type="ECO:0000313" key="20">
    <source>
        <dbReference type="EMBL" id="CAA7271006.1"/>
    </source>
</evidence>
<dbReference type="SUPFAM" id="SSF81665">
    <property type="entry name" value="Calcium ATPase, transmembrane domain M"/>
    <property type="match status" value="1"/>
</dbReference>
<dbReference type="GO" id="GO:0016887">
    <property type="term" value="F:ATP hydrolysis activity"/>
    <property type="evidence" value="ECO:0007669"/>
    <property type="project" value="InterPro"/>
</dbReference>
<dbReference type="InterPro" id="IPR032631">
    <property type="entry name" value="P-type_ATPase_N"/>
</dbReference>
<evidence type="ECO:0000256" key="2">
    <source>
        <dbReference type="ARBA" id="ARBA00008109"/>
    </source>
</evidence>
<feature type="transmembrane region" description="Helical" evidence="16">
    <location>
        <begin position="1061"/>
        <end position="1082"/>
    </location>
</feature>
<feature type="binding site" evidence="15">
    <location>
        <position position="490"/>
    </location>
    <ligand>
        <name>Mg(2+)</name>
        <dbReference type="ChEBI" id="CHEBI:18420"/>
    </ligand>
</feature>
<feature type="region of interest" description="Disordered" evidence="17">
    <location>
        <begin position="1265"/>
        <end position="1321"/>
    </location>
</feature>
<feature type="binding site" evidence="14">
    <location>
        <position position="820"/>
    </location>
    <ligand>
        <name>ATP</name>
        <dbReference type="ChEBI" id="CHEBI:30616"/>
    </ligand>
</feature>
<dbReference type="OrthoDB" id="377733at2759"/>
<feature type="domain" description="P-type ATPase N-terminal" evidence="18">
    <location>
        <begin position="58"/>
        <end position="111"/>
    </location>
</feature>
<dbReference type="InterPro" id="IPR023214">
    <property type="entry name" value="HAD_sf"/>
</dbReference>
<dbReference type="Gene3D" id="3.40.1110.10">
    <property type="entry name" value="Calcium-transporting ATPase, cytoplasmic domain N"/>
    <property type="match status" value="1"/>
</dbReference>
<dbReference type="PRINTS" id="PR00119">
    <property type="entry name" value="CATATPASE"/>
</dbReference>
<keyword evidence="5 14" id="KW-0547">Nucleotide-binding</keyword>
<dbReference type="InterPro" id="IPR006539">
    <property type="entry name" value="P-type_ATPase_IV"/>
</dbReference>
<dbReference type="SUPFAM" id="SSF81660">
    <property type="entry name" value="Metal cation-transporting ATPase, ATP-binding domain N"/>
    <property type="match status" value="1"/>
</dbReference>
<gene>
    <name evidence="20" type="ORF">AAE3_LOCUS13181</name>
</gene>
<evidence type="ECO:0000256" key="1">
    <source>
        <dbReference type="ARBA" id="ARBA00004141"/>
    </source>
</evidence>
<dbReference type="InterPro" id="IPR001757">
    <property type="entry name" value="P_typ_ATPase"/>
</dbReference>
<feature type="binding site" evidence="14">
    <location>
        <position position="492"/>
    </location>
    <ligand>
        <name>ATP</name>
        <dbReference type="ChEBI" id="CHEBI:30616"/>
    </ligand>
</feature>
<dbReference type="SUPFAM" id="SSF81653">
    <property type="entry name" value="Calcium ATPase, transduction domain A"/>
    <property type="match status" value="1"/>
</dbReference>
<dbReference type="SFLD" id="SFLDF00027">
    <property type="entry name" value="p-type_atpase"/>
    <property type="match status" value="1"/>
</dbReference>
<keyword evidence="6 14" id="KW-0067">ATP-binding</keyword>
<evidence type="ECO:0000256" key="13">
    <source>
        <dbReference type="PIRSR" id="PIRSR606539-1"/>
    </source>
</evidence>
<feature type="region of interest" description="Disordered" evidence="17">
    <location>
        <begin position="175"/>
        <end position="218"/>
    </location>
</feature>
<dbReference type="GO" id="GO:0000287">
    <property type="term" value="F:magnesium ion binding"/>
    <property type="evidence" value="ECO:0007669"/>
    <property type="project" value="UniProtKB-UniRule"/>
</dbReference>
<dbReference type="Pfam" id="PF16212">
    <property type="entry name" value="PhoLip_ATPase_C"/>
    <property type="match status" value="1"/>
</dbReference>
<dbReference type="Proteomes" id="UP000467700">
    <property type="component" value="Unassembled WGS sequence"/>
</dbReference>
<feature type="binding site" evidence="14">
    <location>
        <position position="491"/>
    </location>
    <ligand>
        <name>ATP</name>
        <dbReference type="ChEBI" id="CHEBI:30616"/>
    </ligand>
</feature>
<evidence type="ECO:0000256" key="16">
    <source>
        <dbReference type="RuleBase" id="RU362033"/>
    </source>
</evidence>
<evidence type="ECO:0000256" key="10">
    <source>
        <dbReference type="ARBA" id="ARBA00023136"/>
    </source>
</evidence>
<dbReference type="InterPro" id="IPR023298">
    <property type="entry name" value="ATPase_P-typ_TM_dom_sf"/>
</dbReference>
<dbReference type="InterPro" id="IPR044492">
    <property type="entry name" value="P_typ_ATPase_HD_dom"/>
</dbReference>
<evidence type="ECO:0000256" key="8">
    <source>
        <dbReference type="ARBA" id="ARBA00022967"/>
    </source>
</evidence>
<proteinExistence type="inferred from homology"/>
<dbReference type="FunFam" id="3.40.50.1000:FF:000001">
    <property type="entry name" value="Phospholipid-transporting ATPase IC"/>
    <property type="match status" value="1"/>
</dbReference>
<dbReference type="GO" id="GO:0005524">
    <property type="term" value="F:ATP binding"/>
    <property type="evidence" value="ECO:0007669"/>
    <property type="project" value="UniProtKB-UniRule"/>
</dbReference>
<evidence type="ECO:0000256" key="14">
    <source>
        <dbReference type="PIRSR" id="PIRSR606539-2"/>
    </source>
</evidence>
<feature type="binding site" evidence="14">
    <location>
        <position position="637"/>
    </location>
    <ligand>
        <name>ATP</name>
        <dbReference type="ChEBI" id="CHEBI:30616"/>
    </ligand>
</feature>
<feature type="binding site" evidence="14">
    <location>
        <position position="740"/>
    </location>
    <ligand>
        <name>ATP</name>
        <dbReference type="ChEBI" id="CHEBI:30616"/>
    </ligand>
</feature>
<keyword evidence="4 15" id="KW-0479">Metal-binding</keyword>
<name>A0A8S0X1J2_CYCAE</name>
<feature type="compositionally biased region" description="Basic and acidic residues" evidence="17">
    <location>
        <begin position="1338"/>
        <end position="1350"/>
    </location>
</feature>
<feature type="transmembrane region" description="Helical" evidence="16">
    <location>
        <begin position="1112"/>
        <end position="1134"/>
    </location>
</feature>
<keyword evidence="21" id="KW-1185">Reference proteome</keyword>
<dbReference type="InterPro" id="IPR032630">
    <property type="entry name" value="P_typ_ATPase_c"/>
</dbReference>
<dbReference type="InterPro" id="IPR018303">
    <property type="entry name" value="ATPase_P-typ_P_site"/>
</dbReference>
<feature type="active site" description="4-aspartylphosphate intermediate" evidence="13">
    <location>
        <position position="490"/>
    </location>
</feature>
<dbReference type="EC" id="7.6.2.1" evidence="16"/>
<accession>A0A8S0X1J2</accession>
<evidence type="ECO:0000256" key="3">
    <source>
        <dbReference type="ARBA" id="ARBA00022692"/>
    </source>
</evidence>
<feature type="binding site" evidence="14">
    <location>
        <position position="490"/>
    </location>
    <ligand>
        <name>ATP</name>
        <dbReference type="ChEBI" id="CHEBI:30616"/>
    </ligand>
</feature>
<dbReference type="FunFam" id="3.40.50.1000:FF:000014">
    <property type="entry name" value="Phospholipid-transporting ATPase"/>
    <property type="match status" value="1"/>
</dbReference>
<evidence type="ECO:0000259" key="18">
    <source>
        <dbReference type="Pfam" id="PF16209"/>
    </source>
</evidence>
<feature type="binding site" evidence="14">
    <location>
        <position position="976"/>
    </location>
    <ligand>
        <name>ATP</name>
        <dbReference type="ChEBI" id="CHEBI:30616"/>
    </ligand>
</feature>
<feature type="transmembrane region" description="Helical" evidence="16">
    <location>
        <begin position="85"/>
        <end position="102"/>
    </location>
</feature>
<evidence type="ECO:0000256" key="11">
    <source>
        <dbReference type="ARBA" id="ARBA00034036"/>
    </source>
</evidence>
<feature type="transmembrane region" description="Helical" evidence="16">
    <location>
        <begin position="1219"/>
        <end position="1239"/>
    </location>
</feature>
<evidence type="ECO:0000256" key="9">
    <source>
        <dbReference type="ARBA" id="ARBA00022989"/>
    </source>
</evidence>
<feature type="binding site" evidence="15">
    <location>
        <position position="976"/>
    </location>
    <ligand>
        <name>Mg(2+)</name>
        <dbReference type="ChEBI" id="CHEBI:18420"/>
    </ligand>
</feature>
<sequence>MPTSAQSRGIASWYARMVDFKVETLFSRKRPPGPPRTVFVNELLPEDYLDSRGRVRRDRRHTTNQVITSKYTLITFLPRNLLEQFRRIANIFFLGIAILQFFPKFRTITPGAVILPLIVILSITALKDGYEDFKRHQSDNKVNNSKVRVLSGGSWINPNVTEGKSKTFIRGILPRRSGKDANTSNELHPSVTSHDTDLEEDPEYTEGYTPEDPTKPHWKQTSWEDLRVGDFVKIMDNESFPADILICATSEDENVAFVETKNLDGETNLKSRRAVSSLTGLRNARTCADPQNAFRIHCERPAIDMYRLNANVVVNGSTHPVDLSTTFLRGTVLRNTRWAIGVVLFTGLDSKIVMNSGGTPSKRSKVERQMNPQVFINLILLAVMSVVCAIADSSLEKQYYPLGAPWLYGADLPDDNPRINGLITWAFALLTFQDIVPISLYISIEVVRTLQAAFIYYDYDIYYKKTKQATQARSWNLSDDLGQIEYIFSDKTGTLTQNSMVFRMCSIGGKAYRGDSPSTAGEDGKDDVKPLSNLEDLAKLEVHVDLVQAQNRPSSSTLHLGLGSSPEIVHPVSEGTPTFIDSVLLEDIQDTAVNSQPSAFSSNINNFFTVLSLCHTALAATNPQTGAIEYKAQSPDEAALVKAAADAGFAFLGKDKEVLSLWTPRSADIERYELLDILEFTSARKRMSVVLRRLNAESNDLLLLTKGADNVIFERLQLGEEAMKQETERHLSEFANSGLRTLTLAYRMIPADEYEAWSKRYQEAGIALEGREDQVEQVSNELEQGLHLLGATAIEDRLQDGVPETIEDLKKAGIKIWVATGDKLETAIAIGRSTNLIASDSNIIIVRGASRRPVQAQMVNALDRFFPEHATAGHHTDLKTSTEGIIPLQRINTGVSSIVGPENGERPGGFVLVVDGAALLEGFADEENKSILLRLAVLCDGVICCRVSPLQKALIVRLVKDGLGAMTLAIGDGANDVSMIQAADVGIGISGEEGMQAVNSSDYAIAQFRFLKKLLLVHGHWSYARNGVMLLNFFYKNIVSVGVLWWFQIYDAWSAYHVFDYVYVLFWNSLFTVAAVVGIGLFDRFLDSHTLMQVPELYRYGREGHWFGLRNFTVYMIDGVMQSAVIYFLILYTYMSPTAREDGYDVYLYEFSTVMAISAVLVANLFTGFNATAWTWWLFFAVLIGIIVQWVFTVIYSLISPNYAVTKLYGNNYYLFHSAYFWLSLPLTIIVALAPRYLWKAWKFGFNPGDLEIFQLLQKKYPDRDLSSFSRPRQPLSNPSGSQGQSLMASRRSSVTSLGRRPIRPSVDVRSPSRTDMATGITSVDRGFDFATEEHGVEMQRVKSNLSERKMNKRKWASRTPSSKGKSALSSLSRAFSRKPTSPPTKPPE</sequence>
<keyword evidence="7 15" id="KW-0460">Magnesium</keyword>
<evidence type="ECO:0000256" key="7">
    <source>
        <dbReference type="ARBA" id="ARBA00022842"/>
    </source>
</evidence>
<keyword evidence="10 16" id="KW-0472">Membrane</keyword>
<dbReference type="InterPro" id="IPR008250">
    <property type="entry name" value="ATPase_P-typ_transduc_dom_A_sf"/>
</dbReference>
<keyword evidence="9 16" id="KW-1133">Transmembrane helix</keyword>
<feature type="binding site" evidence="14">
    <location>
        <position position="821"/>
    </location>
    <ligand>
        <name>ATP</name>
        <dbReference type="ChEBI" id="CHEBI:30616"/>
    </ligand>
</feature>
<keyword evidence="8 16" id="KW-1278">Translocase</keyword>
<feature type="transmembrane region" description="Helical" evidence="16">
    <location>
        <begin position="1146"/>
        <end position="1167"/>
    </location>
</feature>
<evidence type="ECO:0000256" key="5">
    <source>
        <dbReference type="ARBA" id="ARBA00022741"/>
    </source>
</evidence>
<evidence type="ECO:0000256" key="4">
    <source>
        <dbReference type="ARBA" id="ARBA00022723"/>
    </source>
</evidence>
<keyword evidence="3 16" id="KW-0812">Transmembrane</keyword>
<feature type="compositionally biased region" description="Polar residues" evidence="17">
    <location>
        <begin position="1312"/>
        <end position="1321"/>
    </location>
</feature>
<feature type="region of interest" description="Disordered" evidence="17">
    <location>
        <begin position="1338"/>
        <end position="1389"/>
    </location>
</feature>
<dbReference type="GO" id="GO:0005886">
    <property type="term" value="C:plasma membrane"/>
    <property type="evidence" value="ECO:0007669"/>
    <property type="project" value="TreeGrafter"/>
</dbReference>
<dbReference type="PANTHER" id="PTHR24092:SF153">
    <property type="entry name" value="PHOSPHOLIPID-TRANSPORTING ATPASE"/>
    <property type="match status" value="1"/>
</dbReference>
<evidence type="ECO:0000256" key="17">
    <source>
        <dbReference type="SAM" id="MobiDB-lite"/>
    </source>
</evidence>
<dbReference type="NCBIfam" id="TIGR01652">
    <property type="entry name" value="ATPase-Plipid"/>
    <property type="match status" value="1"/>
</dbReference>
<dbReference type="InterPro" id="IPR036412">
    <property type="entry name" value="HAD-like_sf"/>
</dbReference>
<dbReference type="GO" id="GO:0140326">
    <property type="term" value="F:ATPase-coupled intramembrane lipid transporter activity"/>
    <property type="evidence" value="ECO:0007669"/>
    <property type="project" value="UniProtKB-EC"/>
</dbReference>
<evidence type="ECO:0000256" key="15">
    <source>
        <dbReference type="PIRSR" id="PIRSR606539-3"/>
    </source>
</evidence>
<feature type="binding site" evidence="14">
    <location>
        <position position="975"/>
    </location>
    <ligand>
        <name>ATP</name>
        <dbReference type="ChEBI" id="CHEBI:30616"/>
    </ligand>
</feature>
<feature type="compositionally biased region" description="Polar residues" evidence="17">
    <location>
        <begin position="1267"/>
        <end position="1297"/>
    </location>
</feature>
<comment type="similarity">
    <text evidence="2 16">Belongs to the cation transport ATPase (P-type) (TC 3.A.3) family. Type IV subfamily.</text>
</comment>
<evidence type="ECO:0000313" key="21">
    <source>
        <dbReference type="Proteomes" id="UP000467700"/>
    </source>
</evidence>
<evidence type="ECO:0000256" key="12">
    <source>
        <dbReference type="ARBA" id="ARBA00049128"/>
    </source>
</evidence>
<evidence type="ECO:0000256" key="6">
    <source>
        <dbReference type="ARBA" id="ARBA00022840"/>
    </source>
</evidence>
<feature type="binding site" evidence="14">
    <location>
        <position position="822"/>
    </location>
    <ligand>
        <name>ATP</name>
        <dbReference type="ChEBI" id="CHEBI:30616"/>
    </ligand>
</feature>
<comment type="cofactor">
    <cofactor evidence="15">
        <name>Mg(2+)</name>
        <dbReference type="ChEBI" id="CHEBI:18420"/>
    </cofactor>
</comment>
<dbReference type="SFLD" id="SFLDS00003">
    <property type="entry name" value="Haloacid_Dehalogenase"/>
    <property type="match status" value="1"/>
</dbReference>
<feature type="transmembrane region" description="Helical" evidence="16">
    <location>
        <begin position="1174"/>
        <end position="1199"/>
    </location>
</feature>
<feature type="transmembrane region" description="Helical" evidence="16">
    <location>
        <begin position="108"/>
        <end position="126"/>
    </location>
</feature>
<comment type="subcellular location">
    <subcellularLocation>
        <location evidence="1 16">Membrane</location>
        <topology evidence="1 16">Multi-pass membrane protein</topology>
    </subcellularLocation>
</comment>
<dbReference type="Pfam" id="PF16209">
    <property type="entry name" value="PhoLip_ATPase_N"/>
    <property type="match status" value="1"/>
</dbReference>
<comment type="catalytic activity">
    <reaction evidence="12">
        <text>a 1,2-diacyl-sn-glycero-3-phosphoethanolamine(out) + ATP + H2O = a 1,2-diacyl-sn-glycero-3-phosphoethanolamine(in) + ADP + phosphate + H(+)</text>
        <dbReference type="Rhea" id="RHEA:66132"/>
        <dbReference type="ChEBI" id="CHEBI:15377"/>
        <dbReference type="ChEBI" id="CHEBI:15378"/>
        <dbReference type="ChEBI" id="CHEBI:30616"/>
        <dbReference type="ChEBI" id="CHEBI:43474"/>
        <dbReference type="ChEBI" id="CHEBI:64612"/>
        <dbReference type="ChEBI" id="CHEBI:456216"/>
    </reaction>
    <physiologicalReaction direction="left-to-right" evidence="12">
        <dbReference type="Rhea" id="RHEA:66133"/>
    </physiologicalReaction>
</comment>
<comment type="catalytic activity">
    <reaction evidence="11 16">
        <text>ATP + H2O + phospholipidSide 1 = ADP + phosphate + phospholipidSide 2.</text>
        <dbReference type="EC" id="7.6.2.1"/>
    </reaction>
</comment>